<evidence type="ECO:0000313" key="2">
    <source>
        <dbReference type="EMBL" id="KAK3277352.1"/>
    </source>
</evidence>
<dbReference type="PANTHER" id="PTHR47353">
    <property type="entry name" value="THIOREDOXIN-LIKE PROTEIN HCF164, CHLOROPLASTIC"/>
    <property type="match status" value="1"/>
</dbReference>
<name>A0AAE0L9Z3_9CHLO</name>
<dbReference type="GO" id="GO:0016671">
    <property type="term" value="F:oxidoreductase activity, acting on a sulfur group of donors, disulfide as acceptor"/>
    <property type="evidence" value="ECO:0007669"/>
    <property type="project" value="TreeGrafter"/>
</dbReference>
<dbReference type="EMBL" id="LGRX02006145">
    <property type="protein sequence ID" value="KAK3277352.1"/>
    <property type="molecule type" value="Genomic_DNA"/>
</dbReference>
<evidence type="ECO:0000313" key="3">
    <source>
        <dbReference type="Proteomes" id="UP001190700"/>
    </source>
</evidence>
<dbReference type="PANTHER" id="PTHR47353:SF1">
    <property type="entry name" value="THIOREDOXIN-LIKE PROTEIN HCF164, CHLOROPLASTIC"/>
    <property type="match status" value="1"/>
</dbReference>
<protein>
    <submittedName>
        <fullName evidence="2">Uncharacterized protein</fullName>
    </submittedName>
</protein>
<dbReference type="AlphaFoldDB" id="A0AAE0L9Z3"/>
<gene>
    <name evidence="2" type="ORF">CYMTET_14632</name>
</gene>
<reference evidence="2 3" key="1">
    <citation type="journal article" date="2015" name="Genome Biol. Evol.">
        <title>Comparative Genomics of a Bacterivorous Green Alga Reveals Evolutionary Causalities and Consequences of Phago-Mixotrophic Mode of Nutrition.</title>
        <authorList>
            <person name="Burns J.A."/>
            <person name="Paasch A."/>
            <person name="Narechania A."/>
            <person name="Kim E."/>
        </authorList>
    </citation>
    <scope>NUCLEOTIDE SEQUENCE [LARGE SCALE GENOMIC DNA]</scope>
    <source>
        <strain evidence="2 3">PLY_AMNH</strain>
    </source>
</reference>
<organism evidence="2 3">
    <name type="scientific">Cymbomonas tetramitiformis</name>
    <dbReference type="NCBI Taxonomy" id="36881"/>
    <lineage>
        <taxon>Eukaryota</taxon>
        <taxon>Viridiplantae</taxon>
        <taxon>Chlorophyta</taxon>
        <taxon>Pyramimonadophyceae</taxon>
        <taxon>Pyramimonadales</taxon>
        <taxon>Pyramimonadaceae</taxon>
        <taxon>Cymbomonas</taxon>
    </lineage>
</organism>
<sequence>EYHVDGIPHFVFLDSAGSEKATVIGRLPEDVLQENTMALAEAKETLPFSRATGAVSSLLDGPPPATMKASTDPRAHG</sequence>
<keyword evidence="3" id="KW-1185">Reference proteome</keyword>
<dbReference type="InterPro" id="IPR044241">
    <property type="entry name" value="TxlA/HCF164"/>
</dbReference>
<feature type="non-terminal residue" evidence="2">
    <location>
        <position position="1"/>
    </location>
</feature>
<comment type="caution">
    <text evidence="2">The sequence shown here is derived from an EMBL/GenBank/DDBJ whole genome shotgun (WGS) entry which is preliminary data.</text>
</comment>
<evidence type="ECO:0000256" key="1">
    <source>
        <dbReference type="SAM" id="MobiDB-lite"/>
    </source>
</evidence>
<dbReference type="Proteomes" id="UP001190700">
    <property type="component" value="Unassembled WGS sequence"/>
</dbReference>
<feature type="region of interest" description="Disordered" evidence="1">
    <location>
        <begin position="54"/>
        <end position="77"/>
    </location>
</feature>
<proteinExistence type="predicted"/>
<accession>A0AAE0L9Z3</accession>